<comment type="caution">
    <text evidence="2">The sequence shown here is derived from an EMBL/GenBank/DDBJ whole genome shotgun (WGS) entry which is preliminary data.</text>
</comment>
<feature type="compositionally biased region" description="Basic residues" evidence="1">
    <location>
        <begin position="121"/>
        <end position="131"/>
    </location>
</feature>
<feature type="region of interest" description="Disordered" evidence="1">
    <location>
        <begin position="71"/>
        <end position="205"/>
    </location>
</feature>
<evidence type="ECO:0000313" key="2">
    <source>
        <dbReference type="EMBL" id="KAL2835052.1"/>
    </source>
</evidence>
<evidence type="ECO:0000313" key="3">
    <source>
        <dbReference type="Proteomes" id="UP001610335"/>
    </source>
</evidence>
<organism evidence="2 3">
    <name type="scientific">Aspergillus cavernicola</name>
    <dbReference type="NCBI Taxonomy" id="176166"/>
    <lineage>
        <taxon>Eukaryota</taxon>
        <taxon>Fungi</taxon>
        <taxon>Dikarya</taxon>
        <taxon>Ascomycota</taxon>
        <taxon>Pezizomycotina</taxon>
        <taxon>Eurotiomycetes</taxon>
        <taxon>Eurotiomycetidae</taxon>
        <taxon>Eurotiales</taxon>
        <taxon>Aspergillaceae</taxon>
        <taxon>Aspergillus</taxon>
        <taxon>Aspergillus subgen. Nidulantes</taxon>
    </lineage>
</organism>
<gene>
    <name evidence="2" type="ORF">BDW59DRAFT_155875</name>
</gene>
<dbReference type="Proteomes" id="UP001610335">
    <property type="component" value="Unassembled WGS sequence"/>
</dbReference>
<accession>A0ABR4J5H5</accession>
<feature type="compositionally biased region" description="Basic and acidic residues" evidence="1">
    <location>
        <begin position="34"/>
        <end position="53"/>
    </location>
</feature>
<evidence type="ECO:0000256" key="1">
    <source>
        <dbReference type="SAM" id="MobiDB-lite"/>
    </source>
</evidence>
<proteinExistence type="predicted"/>
<protein>
    <submittedName>
        <fullName evidence="2">Uncharacterized protein</fullName>
    </submittedName>
</protein>
<reference evidence="2 3" key="1">
    <citation type="submission" date="2024-07" db="EMBL/GenBank/DDBJ databases">
        <title>Section-level genome sequencing and comparative genomics of Aspergillus sections Usti and Cavernicolus.</title>
        <authorList>
            <consortium name="Lawrence Berkeley National Laboratory"/>
            <person name="Nybo J.L."/>
            <person name="Vesth T.C."/>
            <person name="Theobald S."/>
            <person name="Frisvad J.C."/>
            <person name="Larsen T.O."/>
            <person name="Kjaerboelling I."/>
            <person name="Rothschild-Mancinelli K."/>
            <person name="Lyhne E.K."/>
            <person name="Kogle M.E."/>
            <person name="Barry K."/>
            <person name="Clum A."/>
            <person name="Na H."/>
            <person name="Ledsgaard L."/>
            <person name="Lin J."/>
            <person name="Lipzen A."/>
            <person name="Kuo A."/>
            <person name="Riley R."/>
            <person name="Mondo S."/>
            <person name="LaButti K."/>
            <person name="Haridas S."/>
            <person name="Pangalinan J."/>
            <person name="Salamov A.A."/>
            <person name="Simmons B.A."/>
            <person name="Magnuson J.K."/>
            <person name="Chen J."/>
            <person name="Drula E."/>
            <person name="Henrissat B."/>
            <person name="Wiebenga A."/>
            <person name="Lubbers R.J."/>
            <person name="Gomes A.C."/>
            <person name="Makela M.R."/>
            <person name="Stajich J."/>
            <person name="Grigoriev I.V."/>
            <person name="Mortensen U.H."/>
            <person name="De vries R.P."/>
            <person name="Baker S.E."/>
            <person name="Andersen M.R."/>
        </authorList>
    </citation>
    <scope>NUCLEOTIDE SEQUENCE [LARGE SCALE GENOMIC DNA]</scope>
    <source>
        <strain evidence="2 3">CBS 600.67</strain>
    </source>
</reference>
<feature type="compositionally biased region" description="Polar residues" evidence="1">
    <location>
        <begin position="190"/>
        <end position="199"/>
    </location>
</feature>
<feature type="compositionally biased region" description="Low complexity" evidence="1">
    <location>
        <begin position="173"/>
        <end position="189"/>
    </location>
</feature>
<name>A0ABR4J5H5_9EURO</name>
<feature type="region of interest" description="Disordered" evidence="1">
    <location>
        <begin position="19"/>
        <end position="55"/>
    </location>
</feature>
<keyword evidence="3" id="KW-1185">Reference proteome</keyword>
<dbReference type="EMBL" id="JBFXLS010000001">
    <property type="protein sequence ID" value="KAL2835052.1"/>
    <property type="molecule type" value="Genomic_DNA"/>
</dbReference>
<sequence length="205" mass="22701">MSPSMDEYGSSSAWFQMYTTPSEIDQASASQADQDQRNRGNRDSDEGEIRIEDFPTNYQGNLLGVQIVKPYAIEEPDDDSTFEPEGSSLPHDEEIQTCDTPVASREGLDCEPDHSNPQVVFRKRQNRGQKRKPTDAPRGQSCPSMSAHNAHYQGPRFSPNRRLRIGKLRIDSHGLSGSSESSMSTDTSDANLTSGSTTPDKMDID</sequence>